<evidence type="ECO:0000313" key="2">
    <source>
        <dbReference type="Proteomes" id="UP000186373"/>
    </source>
</evidence>
<dbReference type="RefSeq" id="WP_076510428.1">
    <property type="nucleotide sequence ID" value="NZ_FTNY01000008.1"/>
</dbReference>
<reference evidence="2" key="1">
    <citation type="submission" date="2017-01" db="EMBL/GenBank/DDBJ databases">
        <authorList>
            <person name="Varghese N."/>
            <person name="Submissions S."/>
        </authorList>
    </citation>
    <scope>NUCLEOTIDE SEQUENCE [LARGE SCALE GENOMIC DNA]</scope>
    <source>
        <strain evidence="2">DSM 17126</strain>
    </source>
</reference>
<dbReference type="EMBL" id="FTNY01000008">
    <property type="protein sequence ID" value="SIS56497.1"/>
    <property type="molecule type" value="Genomic_DNA"/>
</dbReference>
<name>A0A1N7K4M4_9FLAO</name>
<dbReference type="OrthoDB" id="1258927at2"/>
<evidence type="ECO:0000313" key="1">
    <source>
        <dbReference type="EMBL" id="SIS56497.1"/>
    </source>
</evidence>
<sequence length="179" mass="21628">MKRFYCFFGMFIFGFYFSQIKVNKRKDVEIFLMDSTVSMERYLDANKVYKYKIVNHTDNNYIIDPQGFRGKTYVYECSELYSRPEKMIPKGYYSRDLEDCKEDFLLLKKKDSLIVELDILNIEFFYHIKPNKSYYLDIESKHNEYTATLLGCTDYLKNLEKQGYKVFEDQIRVRVPLKP</sequence>
<organism evidence="1 2">
    <name type="scientific">Chryseobacterium shigense</name>
    <dbReference type="NCBI Taxonomy" id="297244"/>
    <lineage>
        <taxon>Bacteria</taxon>
        <taxon>Pseudomonadati</taxon>
        <taxon>Bacteroidota</taxon>
        <taxon>Flavobacteriia</taxon>
        <taxon>Flavobacteriales</taxon>
        <taxon>Weeksellaceae</taxon>
        <taxon>Chryseobacterium group</taxon>
        <taxon>Chryseobacterium</taxon>
    </lineage>
</organism>
<accession>A0A1N7K4M4</accession>
<dbReference type="AlphaFoldDB" id="A0A1N7K4M4"/>
<keyword evidence="2" id="KW-1185">Reference proteome</keyword>
<dbReference type="Proteomes" id="UP000186373">
    <property type="component" value="Unassembled WGS sequence"/>
</dbReference>
<proteinExistence type="predicted"/>
<gene>
    <name evidence="1" type="ORF">SAMN05421639_10863</name>
</gene>
<protein>
    <submittedName>
        <fullName evidence="1">Uncharacterized protein</fullName>
    </submittedName>
</protein>